<dbReference type="Proteomes" id="UP000614601">
    <property type="component" value="Unassembled WGS sequence"/>
</dbReference>
<proteinExistence type="predicted"/>
<organism evidence="1 2">
    <name type="scientific">Bursaphelenchus okinawaensis</name>
    <dbReference type="NCBI Taxonomy" id="465554"/>
    <lineage>
        <taxon>Eukaryota</taxon>
        <taxon>Metazoa</taxon>
        <taxon>Ecdysozoa</taxon>
        <taxon>Nematoda</taxon>
        <taxon>Chromadorea</taxon>
        <taxon>Rhabditida</taxon>
        <taxon>Tylenchina</taxon>
        <taxon>Tylenchomorpha</taxon>
        <taxon>Aphelenchoidea</taxon>
        <taxon>Aphelenchoididae</taxon>
        <taxon>Bursaphelenchus</taxon>
    </lineage>
</organism>
<comment type="caution">
    <text evidence="1">The sequence shown here is derived from an EMBL/GenBank/DDBJ whole genome shotgun (WGS) entry which is preliminary data.</text>
</comment>
<keyword evidence="2" id="KW-1185">Reference proteome</keyword>
<dbReference type="AlphaFoldDB" id="A0A811KZ35"/>
<evidence type="ECO:0000313" key="2">
    <source>
        <dbReference type="Proteomes" id="UP000614601"/>
    </source>
</evidence>
<dbReference type="EMBL" id="CAJFDH010000004">
    <property type="protein sequence ID" value="CAD5221315.1"/>
    <property type="molecule type" value="Genomic_DNA"/>
</dbReference>
<dbReference type="EMBL" id="CAJFCW020000004">
    <property type="protein sequence ID" value="CAG9114905.1"/>
    <property type="molecule type" value="Genomic_DNA"/>
</dbReference>
<gene>
    <name evidence="1" type="ORF">BOKJ2_LOCUS9383</name>
</gene>
<dbReference type="Proteomes" id="UP000783686">
    <property type="component" value="Unassembled WGS sequence"/>
</dbReference>
<sequence>MVDRILEKFHNLYSGYSAYHELSLDSCNDESSSSRQETRALQENQQLYAHYVQRLARLQERIQKIMNI</sequence>
<evidence type="ECO:0000313" key="1">
    <source>
        <dbReference type="EMBL" id="CAD5221315.1"/>
    </source>
</evidence>
<reference evidence="1" key="1">
    <citation type="submission" date="2020-09" db="EMBL/GenBank/DDBJ databases">
        <authorList>
            <person name="Kikuchi T."/>
        </authorList>
    </citation>
    <scope>NUCLEOTIDE SEQUENCE</scope>
    <source>
        <strain evidence="1">SH1</strain>
    </source>
</reference>
<accession>A0A811KZ35</accession>
<name>A0A811KZ35_9BILA</name>
<protein>
    <submittedName>
        <fullName evidence="1">Uncharacterized protein</fullName>
    </submittedName>
</protein>